<reference evidence="2 3" key="1">
    <citation type="journal article" date="2013" name="Genome Biol.">
        <title>Genome of Acanthamoeba castellanii highlights extensive lateral gene transfer and early evolution of tyrosine kinase signaling.</title>
        <authorList>
            <person name="Clarke M."/>
            <person name="Lohan A.J."/>
            <person name="Liu B."/>
            <person name="Lagkouvardos I."/>
            <person name="Roy S."/>
            <person name="Zafar N."/>
            <person name="Bertelli C."/>
            <person name="Schilde C."/>
            <person name="Kianianmomeni A."/>
            <person name="Burglin T.R."/>
            <person name="Frech C."/>
            <person name="Turcotte B."/>
            <person name="Kopec K.O."/>
            <person name="Synnott J.M."/>
            <person name="Choo C."/>
            <person name="Paponov I."/>
            <person name="Finkler A."/>
            <person name="Soon Heng Tan C."/>
            <person name="Hutchins A.P."/>
            <person name="Weinmeier T."/>
            <person name="Rattei T."/>
            <person name="Chu J.S."/>
            <person name="Gimenez G."/>
            <person name="Irimia M."/>
            <person name="Rigden D.J."/>
            <person name="Fitzpatrick D.A."/>
            <person name="Lorenzo-Morales J."/>
            <person name="Bateman A."/>
            <person name="Chiu C.H."/>
            <person name="Tang P."/>
            <person name="Hegemann P."/>
            <person name="Fromm H."/>
            <person name="Raoult D."/>
            <person name="Greub G."/>
            <person name="Miranda-Saavedra D."/>
            <person name="Chen N."/>
            <person name="Nash P."/>
            <person name="Ginger M.L."/>
            <person name="Horn M."/>
            <person name="Schaap P."/>
            <person name="Caler L."/>
            <person name="Loftus B."/>
        </authorList>
    </citation>
    <scope>NUCLEOTIDE SEQUENCE [LARGE SCALE GENOMIC DNA]</scope>
    <source>
        <strain evidence="2 3">Neff</strain>
    </source>
</reference>
<dbReference type="OrthoDB" id="428346at2759"/>
<accession>L8H3D4</accession>
<dbReference type="KEGG" id="acan:ACA1_263930"/>
<feature type="transmembrane region" description="Helical" evidence="1">
    <location>
        <begin position="12"/>
        <end position="34"/>
    </location>
</feature>
<dbReference type="GeneID" id="14919996"/>
<dbReference type="VEuPathDB" id="AmoebaDB:ACA1_263930"/>
<dbReference type="AlphaFoldDB" id="L8H3D4"/>
<keyword evidence="3" id="KW-1185">Reference proteome</keyword>
<keyword evidence="1" id="KW-0472">Membrane</keyword>
<evidence type="ECO:0000256" key="1">
    <source>
        <dbReference type="SAM" id="Phobius"/>
    </source>
</evidence>
<name>L8H3D4_ACACF</name>
<gene>
    <name evidence="2" type="ORF">ACA1_263930</name>
</gene>
<evidence type="ECO:0000313" key="3">
    <source>
        <dbReference type="Proteomes" id="UP000011083"/>
    </source>
</evidence>
<proteinExistence type="predicted"/>
<organism evidence="2 3">
    <name type="scientific">Acanthamoeba castellanii (strain ATCC 30010 / Neff)</name>
    <dbReference type="NCBI Taxonomy" id="1257118"/>
    <lineage>
        <taxon>Eukaryota</taxon>
        <taxon>Amoebozoa</taxon>
        <taxon>Discosea</taxon>
        <taxon>Longamoebia</taxon>
        <taxon>Centramoebida</taxon>
        <taxon>Acanthamoebidae</taxon>
        <taxon>Acanthamoeba</taxon>
    </lineage>
</organism>
<protein>
    <submittedName>
        <fullName evidence="2">Uncharacterized protein</fullName>
    </submittedName>
</protein>
<dbReference type="RefSeq" id="XP_004341308.1">
    <property type="nucleotide sequence ID" value="XM_004341260.1"/>
</dbReference>
<keyword evidence="1" id="KW-0812">Transmembrane</keyword>
<evidence type="ECO:0000313" key="2">
    <source>
        <dbReference type="EMBL" id="ELR19223.1"/>
    </source>
</evidence>
<dbReference type="EMBL" id="KB007933">
    <property type="protein sequence ID" value="ELR19223.1"/>
    <property type="molecule type" value="Genomic_DNA"/>
</dbReference>
<sequence length="185" mass="20865">MGRARQEAAQRQRVIGVVVISALLALGLLVWLPFQGQDAQYIEQCLAEWGTAHSDTDQDMNMDPSNCPKEMPPALRDAYTLNGQIDVMLEFKCQTGPAYQKKHHYSQEQIDSTIANVQKGLGNYYGVLDRLLYKALEEFPLHMKDVIVLGSQRLRFLTVADYDKNSELFEVAISLSSFEHDGLGR</sequence>
<keyword evidence="1" id="KW-1133">Transmembrane helix</keyword>
<dbReference type="Proteomes" id="UP000011083">
    <property type="component" value="Unassembled WGS sequence"/>
</dbReference>